<dbReference type="InterPro" id="IPR000510">
    <property type="entry name" value="Nase/OxRdtase_comp1"/>
</dbReference>
<dbReference type="Proteomes" id="UP001163550">
    <property type="component" value="Chromosome"/>
</dbReference>
<organism evidence="2 3">
    <name type="scientific">Acetobacterium wieringae</name>
    <dbReference type="NCBI Taxonomy" id="52694"/>
    <lineage>
        <taxon>Bacteria</taxon>
        <taxon>Bacillati</taxon>
        <taxon>Bacillota</taxon>
        <taxon>Clostridia</taxon>
        <taxon>Eubacteriales</taxon>
        <taxon>Eubacteriaceae</taxon>
        <taxon>Acetobacterium</taxon>
    </lineage>
</organism>
<dbReference type="RefSeq" id="WP_228878890.1">
    <property type="nucleotide sequence ID" value="NZ_CABIIK010000009.1"/>
</dbReference>
<protein>
    <submittedName>
        <fullName evidence="2">Nitrogenase component 1</fullName>
    </submittedName>
</protein>
<proteinExistence type="predicted"/>
<evidence type="ECO:0000313" key="3">
    <source>
        <dbReference type="Proteomes" id="UP001163550"/>
    </source>
</evidence>
<gene>
    <name evidence="2" type="ORF">LNN31_02335</name>
</gene>
<evidence type="ECO:0000313" key="2">
    <source>
        <dbReference type="EMBL" id="UYO63303.1"/>
    </source>
</evidence>
<reference evidence="2" key="1">
    <citation type="submission" date="2021-11" db="EMBL/GenBank/DDBJ databases">
        <title>Isoprene-degrading acetogen.</title>
        <authorList>
            <person name="Yang Y."/>
            <person name="Jin H."/>
            <person name="Yan J."/>
        </authorList>
    </citation>
    <scope>NUCLEOTIDE SEQUENCE</scope>
    <source>
        <strain evidence="2">Berkeley</strain>
    </source>
</reference>
<name>A0ABY6HFV2_9FIRM</name>
<dbReference type="EMBL" id="CP087994">
    <property type="protein sequence ID" value="UYO63303.1"/>
    <property type="molecule type" value="Genomic_DNA"/>
</dbReference>
<keyword evidence="3" id="KW-1185">Reference proteome</keyword>
<dbReference type="Gene3D" id="3.40.50.1980">
    <property type="entry name" value="Nitrogenase molybdenum iron protein domain"/>
    <property type="match status" value="2"/>
</dbReference>
<dbReference type="SUPFAM" id="SSF53807">
    <property type="entry name" value="Helical backbone' metal receptor"/>
    <property type="match status" value="1"/>
</dbReference>
<feature type="domain" description="Nitrogenase/oxidoreductase component 1" evidence="1">
    <location>
        <begin position="13"/>
        <end position="328"/>
    </location>
</feature>
<dbReference type="Pfam" id="PF00148">
    <property type="entry name" value="Oxidored_nitro"/>
    <property type="match status" value="1"/>
</dbReference>
<accession>A0ABY6HFV2</accession>
<dbReference type="PANTHER" id="PTHR42846:SF1">
    <property type="entry name" value="NI-SIROHYDROCHLORIN A,C-DIAMIDE REDUCTIVE CYCLASE COMPLEX, COMPONENT CFBD"/>
    <property type="match status" value="1"/>
</dbReference>
<dbReference type="InterPro" id="IPR052673">
    <property type="entry name" value="Ni-siroh_cyclase_CfbD"/>
</dbReference>
<sequence length="390" mass="43211">MYLTNDYPVPSERMGLLWALSGVSDLVIVEFGPEGTTRYLLESLKEFGHEAQANFYTTTMNEDVVVFGNYQRLNQVLIEIDQRHQPEVIIVLDSSVAAVIGADLDGICHEIKPHIKAKLITINGGGLRNDWTKGIETALRLLGELAHPNLPKLRQFNLLGCCADEANHLAESDGIEAMMTTHFGMALNCNLSGKTSVASCQKLGQAAVNLVLRQEALALADDLKQRFEIPYVVGRPYGLAGTRTWLEKIERATGLTADYSADHLELTALKIAIDQAIKQSPIRAVVLSGNDDPVRGLADFFRTELKLEVYFLKSSWSARPDQFTFLEPLAYQELCQRREVLVLADGLQIRNLPDTKRIQIAHPNLAGLTTEQPSLMGFHGAAYLLNKLNN</sequence>
<evidence type="ECO:0000259" key="1">
    <source>
        <dbReference type="Pfam" id="PF00148"/>
    </source>
</evidence>
<dbReference type="PANTHER" id="PTHR42846">
    <property type="entry name" value="NI-SIROHYDROCHLORIN A,C-DIAMIDE REDUCTIVE CYCLASE COMPLEX, COMPONENT CFBD"/>
    <property type="match status" value="1"/>
</dbReference>